<sequence>MKTMIERVKCSVSLDALRNTRICAQEHALLVAAPKDELSMELRTYKIAMRTVFVARMCRPLSIRTTESRWWHAYCTATSSSMLLVTSIPISLDSNIPHAERGIFFYRVSAKDLSLTSLFPVTSTLPIQQVSDVACWQGDSGSLQDSTILLLGSEELSGNTACVIIENKRAHMLGSATQMKILCQSKHIALLSVQTTVTQNSANLLPSGLYLLRYPHYELIRITPDGHMNQDTLVLQGLLLHQGFLVLLGRHHGHLALTIHYLLTDTAPKLIMCAEARLTFSLQPPQILMFDTYHSIFIIDGSSEGYLTKEARRVDLLSVLVCATDEATATQLRYVRAALSLLTKAVTEGLHEAQIDRAASVAVANRLMSHTNNTVDNFNSALARAQKLEEADVKQRQRILELEEERKGDDALLAEFAQKNQELEQCTADQLNMMRAYQDTISKLRSLQDTKKEQLIHQMQNAMGHASSLTRELQSLIEEVDKWS</sequence>
<dbReference type="VEuPathDB" id="GiardiaDB:DHA2_150012"/>
<comment type="caution">
    <text evidence="1">The sequence shown here is derived from an EMBL/GenBank/DDBJ whole genome shotgun (WGS) entry which is preliminary data.</text>
</comment>
<organism evidence="1 2">
    <name type="scientific">Giardia intestinalis</name>
    <name type="common">Giardia lamblia</name>
    <dbReference type="NCBI Taxonomy" id="5741"/>
    <lineage>
        <taxon>Eukaryota</taxon>
        <taxon>Metamonada</taxon>
        <taxon>Diplomonadida</taxon>
        <taxon>Hexamitidae</taxon>
        <taxon>Giardiinae</taxon>
        <taxon>Giardia</taxon>
    </lineage>
</organism>
<dbReference type="Proteomes" id="UP000018320">
    <property type="component" value="Unassembled WGS sequence"/>
</dbReference>
<gene>
    <name evidence="1" type="ORF">DHA2_150012</name>
</gene>
<dbReference type="VEuPathDB" id="GiardiaDB:GL50581_1165"/>
<reference evidence="1 2" key="2">
    <citation type="journal article" date="2013" name="Genome Biol. Evol.">
        <title>Genome sequencing of Giardia lamblia genotypes A2 and B isolates (DH and GS) and comparative analysis with the genomes of genotypes A1 and E (WB and Pig).</title>
        <authorList>
            <person name="Adam R.D."/>
            <person name="Dahlstrom E.W."/>
            <person name="Martens C.A."/>
            <person name="Bruno D.P."/>
            <person name="Barbian K.D."/>
            <person name="Ricklefs S.M."/>
            <person name="Hernandez M.M."/>
            <person name="Narla N.P."/>
            <person name="Patel R.B."/>
            <person name="Porcella S.F."/>
            <person name="Nash T.E."/>
        </authorList>
    </citation>
    <scope>NUCLEOTIDE SEQUENCE [LARGE SCALE GENOMIC DNA]</scope>
    <source>
        <strain evidence="1 2">DH</strain>
    </source>
</reference>
<dbReference type="VEuPathDB" id="GiardiaDB:GL50803_0016502"/>
<dbReference type="EMBL" id="AHGT01000010">
    <property type="protein sequence ID" value="ESU38673.1"/>
    <property type="molecule type" value="Genomic_DNA"/>
</dbReference>
<reference evidence="2" key="1">
    <citation type="submission" date="2012-02" db="EMBL/GenBank/DDBJ databases">
        <title>Genome sequencing of Giardia lamblia Genotypes A2 and B isolates (DH and GS) and comparative analysis with the genomes of Genotypes A1 and E (WB and Pig).</title>
        <authorList>
            <person name="Adam R."/>
            <person name="Dahlstrom E."/>
            <person name="Martens C."/>
            <person name="Bruno D."/>
            <person name="Barbian K."/>
            <person name="Porcella S.F."/>
            <person name="Nash T."/>
        </authorList>
    </citation>
    <scope>NUCLEOTIDE SEQUENCE</scope>
    <source>
        <strain evidence="2">DH</strain>
    </source>
</reference>
<proteinExistence type="predicted"/>
<accession>V6TI92</accession>
<evidence type="ECO:0000313" key="2">
    <source>
        <dbReference type="Proteomes" id="UP000018320"/>
    </source>
</evidence>
<name>V6TI92_GIAIN</name>
<dbReference type="VEuPathDB" id="GiardiaDB:QR46_1396"/>
<dbReference type="AlphaFoldDB" id="V6TI92"/>
<protein>
    <submittedName>
        <fullName evidence="1">Uncharacterized protein</fullName>
    </submittedName>
</protein>
<evidence type="ECO:0000313" key="1">
    <source>
        <dbReference type="EMBL" id="ESU38673.1"/>
    </source>
</evidence>